<dbReference type="OrthoDB" id="2752561at2759"/>
<dbReference type="EMBL" id="ML143389">
    <property type="protein sequence ID" value="TBU34017.1"/>
    <property type="molecule type" value="Genomic_DNA"/>
</dbReference>
<evidence type="ECO:0000313" key="1">
    <source>
        <dbReference type="EMBL" id="TBU34017.1"/>
    </source>
</evidence>
<dbReference type="AlphaFoldDB" id="A0A4Q9N282"/>
<gene>
    <name evidence="1" type="ORF">BD311DRAFT_773906</name>
</gene>
<protein>
    <submittedName>
        <fullName evidence="1">Uncharacterized protein</fullName>
    </submittedName>
</protein>
<sequence length="205" mass="22437">MVFASRLLQTAALPLITTTPLRAYALALTAHLVDTARAAAKAHLAHTLAHEVCPPELEDLSVGAYHRLIAYRAKCSAALRTKCKWPEATGAPSVLGMSELGEWTWFACRACVKHRGSDWSCRKLYCGCAAPWFQTFWDGLLMALCMTPHQDTLDKLESRLLYRLYEGAGGCSTCKAVVVEQIGMLMIVLKQAVDAVVSKVILSVL</sequence>
<name>A0A4Q9N282_9APHY</name>
<organism evidence="1">
    <name type="scientific">Dichomitus squalens</name>
    <dbReference type="NCBI Taxonomy" id="114155"/>
    <lineage>
        <taxon>Eukaryota</taxon>
        <taxon>Fungi</taxon>
        <taxon>Dikarya</taxon>
        <taxon>Basidiomycota</taxon>
        <taxon>Agaricomycotina</taxon>
        <taxon>Agaricomycetes</taxon>
        <taxon>Polyporales</taxon>
        <taxon>Polyporaceae</taxon>
        <taxon>Dichomitus</taxon>
    </lineage>
</organism>
<accession>A0A4Q9N282</accession>
<dbReference type="Proteomes" id="UP000292957">
    <property type="component" value="Unassembled WGS sequence"/>
</dbReference>
<reference evidence="1" key="1">
    <citation type="submission" date="2019-01" db="EMBL/GenBank/DDBJ databases">
        <title>Draft genome sequences of three monokaryotic isolates of the white-rot basidiomycete fungus Dichomitus squalens.</title>
        <authorList>
            <consortium name="DOE Joint Genome Institute"/>
            <person name="Lopez S.C."/>
            <person name="Andreopoulos B."/>
            <person name="Pangilinan J."/>
            <person name="Lipzen A."/>
            <person name="Riley R."/>
            <person name="Ahrendt S."/>
            <person name="Ng V."/>
            <person name="Barry K."/>
            <person name="Daum C."/>
            <person name="Grigoriev I.V."/>
            <person name="Hilden K.S."/>
            <person name="Makela M.R."/>
            <person name="de Vries R.P."/>
        </authorList>
    </citation>
    <scope>NUCLEOTIDE SEQUENCE [LARGE SCALE GENOMIC DNA]</scope>
    <source>
        <strain evidence="1">OM18370.1</strain>
    </source>
</reference>
<proteinExistence type="predicted"/>